<keyword evidence="2" id="KW-1185">Reference proteome</keyword>
<proteinExistence type="predicted"/>
<organism evidence="1 2">
    <name type="scientific">Actinoplanes regularis</name>
    <dbReference type="NCBI Taxonomy" id="52697"/>
    <lineage>
        <taxon>Bacteria</taxon>
        <taxon>Bacillati</taxon>
        <taxon>Actinomycetota</taxon>
        <taxon>Actinomycetes</taxon>
        <taxon>Micromonosporales</taxon>
        <taxon>Micromonosporaceae</taxon>
        <taxon>Actinoplanes</taxon>
    </lineage>
</organism>
<gene>
    <name evidence="1" type="ORF">SAMN06264365_101185</name>
</gene>
<reference evidence="1 2" key="1">
    <citation type="submission" date="2017-06" db="EMBL/GenBank/DDBJ databases">
        <authorList>
            <person name="Kim H.J."/>
            <person name="Triplett B.A."/>
        </authorList>
    </citation>
    <scope>NUCLEOTIDE SEQUENCE [LARGE SCALE GENOMIC DNA]</scope>
    <source>
        <strain evidence="1 2">DSM 43151</strain>
    </source>
</reference>
<sequence>MQQISVTTLVKVQNLSVTGPQTADNAEGFVNSLTGSQCQVIIAVGDPQVAAATKVAGTNPQARFITVNGGTAAANVQVVNAASGDDLRNTVKAKLDELARSTS</sequence>
<evidence type="ECO:0000313" key="1">
    <source>
        <dbReference type="EMBL" id="SNR25769.1"/>
    </source>
</evidence>
<accession>A0A238UX13</accession>
<protein>
    <submittedName>
        <fullName evidence="1">Uncharacterized protein</fullName>
    </submittedName>
</protein>
<dbReference type="Proteomes" id="UP000198415">
    <property type="component" value="Unassembled WGS sequence"/>
</dbReference>
<dbReference type="Gene3D" id="3.40.50.2300">
    <property type="match status" value="1"/>
</dbReference>
<dbReference type="EMBL" id="FZNR01000001">
    <property type="protein sequence ID" value="SNR25769.1"/>
    <property type="molecule type" value="Genomic_DNA"/>
</dbReference>
<dbReference type="AlphaFoldDB" id="A0A238UX13"/>
<name>A0A238UX13_9ACTN</name>
<evidence type="ECO:0000313" key="2">
    <source>
        <dbReference type="Proteomes" id="UP000198415"/>
    </source>
</evidence>